<gene>
    <name evidence="1" type="ORF">SERLA73DRAFT_191297</name>
</gene>
<organism evidence="2">
    <name type="scientific">Serpula lacrymans var. lacrymans (strain S7.3)</name>
    <name type="common">Dry rot fungus</name>
    <dbReference type="NCBI Taxonomy" id="936435"/>
    <lineage>
        <taxon>Eukaryota</taxon>
        <taxon>Fungi</taxon>
        <taxon>Dikarya</taxon>
        <taxon>Basidiomycota</taxon>
        <taxon>Agaricomycotina</taxon>
        <taxon>Agaricomycetes</taxon>
        <taxon>Agaricomycetidae</taxon>
        <taxon>Boletales</taxon>
        <taxon>Coniophorineae</taxon>
        <taxon>Serpulaceae</taxon>
        <taxon>Serpula</taxon>
    </lineage>
</organism>
<name>F8QH90_SERL3</name>
<evidence type="ECO:0000313" key="2">
    <source>
        <dbReference type="Proteomes" id="UP000008063"/>
    </source>
</evidence>
<evidence type="ECO:0000313" key="1">
    <source>
        <dbReference type="EMBL" id="EGN92339.1"/>
    </source>
</evidence>
<dbReference type="InParanoid" id="F8QH90"/>
<dbReference type="Proteomes" id="UP000008063">
    <property type="component" value="Unassembled WGS sequence"/>
</dbReference>
<keyword evidence="2" id="KW-1185">Reference proteome</keyword>
<dbReference type="EMBL" id="GL945507">
    <property type="protein sequence ID" value="EGN92339.1"/>
    <property type="molecule type" value="Genomic_DNA"/>
</dbReference>
<sequence length="90" mass="9951">MICLLPGFLSGIFTPDRKLSPMPIIARGTSNSLRFTRCALWSVVQIDSDVCIALRFFAHATPYHPGGLLRFPLDLPSRHAGDLQCPRSVI</sequence>
<dbReference type="HOGENOM" id="CLU_2442222_0_0_1"/>
<dbReference type="AlphaFoldDB" id="F8QH90"/>
<proteinExistence type="predicted"/>
<reference evidence="2" key="1">
    <citation type="journal article" date="2011" name="Science">
        <title>The plant cell wall-decomposing machinery underlies the functional diversity of forest fungi.</title>
        <authorList>
            <person name="Eastwood D.C."/>
            <person name="Floudas D."/>
            <person name="Binder M."/>
            <person name="Majcherczyk A."/>
            <person name="Schneider P."/>
            <person name="Aerts A."/>
            <person name="Asiegbu F.O."/>
            <person name="Baker S.E."/>
            <person name="Barry K."/>
            <person name="Bendiksby M."/>
            <person name="Blumentritt M."/>
            <person name="Coutinho P.M."/>
            <person name="Cullen D."/>
            <person name="de Vries R.P."/>
            <person name="Gathman A."/>
            <person name="Goodell B."/>
            <person name="Henrissat B."/>
            <person name="Ihrmark K."/>
            <person name="Kauserud H."/>
            <person name="Kohler A."/>
            <person name="LaButti K."/>
            <person name="Lapidus A."/>
            <person name="Lavin J.L."/>
            <person name="Lee Y.-H."/>
            <person name="Lindquist E."/>
            <person name="Lilly W."/>
            <person name="Lucas S."/>
            <person name="Morin E."/>
            <person name="Murat C."/>
            <person name="Oguiza J.A."/>
            <person name="Park J."/>
            <person name="Pisabarro A.G."/>
            <person name="Riley R."/>
            <person name="Rosling A."/>
            <person name="Salamov A."/>
            <person name="Schmidt O."/>
            <person name="Schmutz J."/>
            <person name="Skrede I."/>
            <person name="Stenlid J."/>
            <person name="Wiebenga A."/>
            <person name="Xie X."/>
            <person name="Kuees U."/>
            <person name="Hibbett D.S."/>
            <person name="Hoffmeister D."/>
            <person name="Hoegberg N."/>
            <person name="Martin F."/>
            <person name="Grigoriev I.V."/>
            <person name="Watkinson S.C."/>
        </authorList>
    </citation>
    <scope>NUCLEOTIDE SEQUENCE [LARGE SCALE GENOMIC DNA]</scope>
    <source>
        <strain evidence="2">strain S7.3</strain>
    </source>
</reference>
<accession>F8QH90</accession>
<protein>
    <submittedName>
        <fullName evidence="1">Uncharacterized protein</fullName>
    </submittedName>
</protein>